<evidence type="ECO:0000256" key="4">
    <source>
        <dbReference type="ARBA" id="ARBA00022519"/>
    </source>
</evidence>
<evidence type="ECO:0000256" key="7">
    <source>
        <dbReference type="ARBA" id="ARBA00023136"/>
    </source>
</evidence>
<dbReference type="GO" id="GO:0042910">
    <property type="term" value="F:xenobiotic transmembrane transporter activity"/>
    <property type="evidence" value="ECO:0007669"/>
    <property type="project" value="TreeGrafter"/>
</dbReference>
<protein>
    <submittedName>
        <fullName evidence="11">Multidrug efflux RND transporter permease subunit</fullName>
    </submittedName>
</protein>
<feature type="transmembrane region" description="Helical" evidence="9">
    <location>
        <begin position="1002"/>
        <end position="1029"/>
    </location>
</feature>
<keyword evidence="4" id="KW-0997">Cell inner membrane</keyword>
<feature type="transmembrane region" description="Helical" evidence="9">
    <location>
        <begin position="12"/>
        <end position="30"/>
    </location>
</feature>
<organism evidence="11 12">
    <name type="scientific">Pinibacter aurantiacus</name>
    <dbReference type="NCBI Taxonomy" id="2851599"/>
    <lineage>
        <taxon>Bacteria</taxon>
        <taxon>Pseudomonadati</taxon>
        <taxon>Bacteroidota</taxon>
        <taxon>Chitinophagia</taxon>
        <taxon>Chitinophagales</taxon>
        <taxon>Chitinophagaceae</taxon>
        <taxon>Pinibacter</taxon>
    </lineage>
</organism>
<keyword evidence="2" id="KW-0813">Transport</keyword>
<dbReference type="PANTHER" id="PTHR32063">
    <property type="match status" value="1"/>
</dbReference>
<feature type="transmembrane region" description="Helical" evidence="9">
    <location>
        <begin position="470"/>
        <end position="497"/>
    </location>
</feature>
<sequence>MSEFFIRRPIFAMVLSILMVVLGILVLKGIPISQYPEITPPMVQVNATYNGANSVNMEQTVATPIEQQVNGVERMLYMRSVNANDGTMRLEVSFEVGTNLDNANMLTQNRVALANPFLPPEVTSMGVSVKKSLTFPLMLVSLSSPKNTYDSKFLNNYGFINVVDELKRINGVGDVSVFGGSEYAMRIWIRPDDLSRYKLTVQDVINKLKEQNLIKPGGSFGAEPAPKGVQNTYTAMLQSRLVTEDEFGKIILKSNENGALVRMSDVARIELGTENYTMTSRINSSSASTIAVYQIPGSNALAVAEAVKKRMHELEDRFPVDMKMDVSLDTTLAVTEGINEIMHTLFEAVVLVILVVFIFLQDWRATLIPLLTVPVSLIGTFIVFPLLGFSINTLSLLGLVLAIGLVVDDAIVVVEAVMHHIEHGKSPKEATSIAMKEVGGPVIAIAVILAAVFVPVAFTGGITGRLYQQFAITIAISVLFSAFNALTLSPALAALLLKPQTQKKGLLAKFFAAFNRFFDKFTNGYVGVAKFFARKLVITMIVLIGIVVGTVALGKAIPTGFVPEEDQGWFLISTMLPDAASLQRTDEVTKKVESILKQIPEIELYTTVNGNNLLNNTVSPNSATFFITLKPWHDRHKTALDLVQEINAICMKEVSQATVLAVGPPPIIGLGNGNGFSMMLQDRAGNSPQYLAANAQRFIAEASKRKEIGKVYTLFRANVPQKNIAVDKEKVDKLGLQLNDVNTTISSMMGGTFVNNFNQFGRQYKTYVMADQSYRMTPQDLQQFYVKNMTGEMVPVGTVATVRDTTGPQYTNHFNIYRAAEIGGVPARGYSSAQALTALEEVAKQVLPQDMGYQWSNISYQEKQAEGSSGSAFLMALGFVFLILAAQYESWKLPVSVLLGTPWAVLGAFLGLFIAGITSLSYVNNIFAQIGLVMLIGLNAKNAILIVEFAKMKHEAGDHVMDAAIDGAKLRFRPILMTSLAFILGVIPLLTASGAGAEGRKVMGMAVFSGMIAATVMSVLLVPAFFVLIERKKKKAAAASGTGESNPPDQSHPPSH</sequence>
<dbReference type="EMBL" id="JAHSPG010000016">
    <property type="protein sequence ID" value="MBV4359702.1"/>
    <property type="molecule type" value="Genomic_DNA"/>
</dbReference>
<evidence type="ECO:0000256" key="5">
    <source>
        <dbReference type="ARBA" id="ARBA00022692"/>
    </source>
</evidence>
<keyword evidence="12" id="KW-1185">Reference proteome</keyword>
<feature type="transmembrane region" description="Helical" evidence="9">
    <location>
        <begin position="367"/>
        <end position="388"/>
    </location>
</feature>
<evidence type="ECO:0000256" key="9">
    <source>
        <dbReference type="SAM" id="Phobius"/>
    </source>
</evidence>
<keyword evidence="7 9" id="KW-0472">Membrane</keyword>
<dbReference type="PANTHER" id="PTHR32063:SF11">
    <property type="entry name" value="CATION OR DRUG EFFLUX SYSTEM PROTEIN"/>
    <property type="match status" value="1"/>
</dbReference>
<dbReference type="InterPro" id="IPR001036">
    <property type="entry name" value="Acrflvin-R"/>
</dbReference>
<keyword evidence="3" id="KW-1003">Cell membrane</keyword>
<evidence type="ECO:0000256" key="8">
    <source>
        <dbReference type="SAM" id="MobiDB-lite"/>
    </source>
</evidence>
<dbReference type="GO" id="GO:0015562">
    <property type="term" value="F:efflux transmembrane transporter activity"/>
    <property type="evidence" value="ECO:0007669"/>
    <property type="project" value="InterPro"/>
</dbReference>
<dbReference type="AlphaFoldDB" id="A0A9E2W9I0"/>
<proteinExistence type="predicted"/>
<feature type="domain" description="SSD" evidence="10">
    <location>
        <begin position="370"/>
        <end position="495"/>
    </location>
</feature>
<dbReference type="InterPro" id="IPR004764">
    <property type="entry name" value="MdtF-like"/>
</dbReference>
<feature type="transmembrane region" description="Helical" evidence="9">
    <location>
        <begin position="867"/>
        <end position="885"/>
    </location>
</feature>
<dbReference type="RefSeq" id="WP_217793970.1">
    <property type="nucleotide sequence ID" value="NZ_JAHSPG010000016.1"/>
</dbReference>
<accession>A0A9E2W9I0</accession>
<evidence type="ECO:0000259" key="10">
    <source>
        <dbReference type="PROSITE" id="PS50156"/>
    </source>
</evidence>
<name>A0A9E2W9I0_9BACT</name>
<feature type="region of interest" description="Disordered" evidence="8">
    <location>
        <begin position="1037"/>
        <end position="1056"/>
    </location>
</feature>
<evidence type="ECO:0000313" key="12">
    <source>
        <dbReference type="Proteomes" id="UP000812270"/>
    </source>
</evidence>
<dbReference type="FunFam" id="1.20.1640.10:FF:000001">
    <property type="entry name" value="Efflux pump membrane transporter"/>
    <property type="match status" value="1"/>
</dbReference>
<evidence type="ECO:0000256" key="2">
    <source>
        <dbReference type="ARBA" id="ARBA00022448"/>
    </source>
</evidence>
<dbReference type="Proteomes" id="UP000812270">
    <property type="component" value="Unassembled WGS sequence"/>
</dbReference>
<feature type="transmembrane region" description="Helical" evidence="9">
    <location>
        <begin position="536"/>
        <end position="557"/>
    </location>
</feature>
<dbReference type="Pfam" id="PF00873">
    <property type="entry name" value="ACR_tran"/>
    <property type="match status" value="1"/>
</dbReference>
<feature type="transmembrane region" description="Helical" evidence="9">
    <location>
        <begin position="970"/>
        <end position="990"/>
    </location>
</feature>
<feature type="transmembrane region" description="Helical" evidence="9">
    <location>
        <begin position="926"/>
        <end position="949"/>
    </location>
</feature>
<dbReference type="GO" id="GO:0005886">
    <property type="term" value="C:plasma membrane"/>
    <property type="evidence" value="ECO:0007669"/>
    <property type="project" value="UniProtKB-SubCell"/>
</dbReference>
<dbReference type="NCBIfam" id="NF000282">
    <property type="entry name" value="RND_permease_1"/>
    <property type="match status" value="1"/>
</dbReference>
<evidence type="ECO:0000313" key="11">
    <source>
        <dbReference type="EMBL" id="MBV4359702.1"/>
    </source>
</evidence>
<comment type="caution">
    <text evidence="11">The sequence shown here is derived from an EMBL/GenBank/DDBJ whole genome shotgun (WGS) entry which is preliminary data.</text>
</comment>
<feature type="compositionally biased region" description="Polar residues" evidence="8">
    <location>
        <begin position="1042"/>
        <end position="1056"/>
    </location>
</feature>
<evidence type="ECO:0000256" key="1">
    <source>
        <dbReference type="ARBA" id="ARBA00004429"/>
    </source>
</evidence>
<keyword evidence="5 9" id="KW-0812">Transmembrane</keyword>
<dbReference type="InterPro" id="IPR000731">
    <property type="entry name" value="SSD"/>
</dbReference>
<dbReference type="PROSITE" id="PS50156">
    <property type="entry name" value="SSD"/>
    <property type="match status" value="1"/>
</dbReference>
<comment type="subcellular location">
    <subcellularLocation>
        <location evidence="1">Cell inner membrane</location>
        <topology evidence="1">Multi-pass membrane protein</topology>
    </subcellularLocation>
</comment>
<feature type="transmembrane region" description="Helical" evidence="9">
    <location>
        <begin position="897"/>
        <end position="920"/>
    </location>
</feature>
<feature type="transmembrane region" description="Helical" evidence="9">
    <location>
        <begin position="394"/>
        <end position="417"/>
    </location>
</feature>
<evidence type="ECO:0000256" key="6">
    <source>
        <dbReference type="ARBA" id="ARBA00022989"/>
    </source>
</evidence>
<reference evidence="11" key="1">
    <citation type="submission" date="2021-06" db="EMBL/GenBank/DDBJ databases">
        <authorList>
            <person name="Huq M.A."/>
        </authorList>
    </citation>
    <scope>NUCLEOTIDE SEQUENCE</scope>
    <source>
        <strain evidence="11">MAH-26</strain>
    </source>
</reference>
<feature type="transmembrane region" description="Helical" evidence="9">
    <location>
        <begin position="341"/>
        <end position="360"/>
    </location>
</feature>
<keyword evidence="6 9" id="KW-1133">Transmembrane helix</keyword>
<gene>
    <name evidence="11" type="ORF">KTO63_21210</name>
</gene>
<dbReference type="NCBIfam" id="TIGR00915">
    <property type="entry name" value="2A0602"/>
    <property type="match status" value="1"/>
</dbReference>
<evidence type="ECO:0000256" key="3">
    <source>
        <dbReference type="ARBA" id="ARBA00022475"/>
    </source>
</evidence>
<feature type="transmembrane region" description="Helical" evidence="9">
    <location>
        <begin position="438"/>
        <end position="458"/>
    </location>
</feature>